<dbReference type="PANTHER" id="PTHR21137">
    <property type="entry name" value="ODORANT RECEPTOR"/>
    <property type="match status" value="1"/>
</dbReference>
<proteinExistence type="inferred from homology"/>
<evidence type="ECO:0000256" key="8">
    <source>
        <dbReference type="ARBA" id="ARBA00023170"/>
    </source>
</evidence>
<evidence type="ECO:0000256" key="1">
    <source>
        <dbReference type="ARBA" id="ARBA00004651"/>
    </source>
</evidence>
<dbReference type="InterPro" id="IPR004117">
    <property type="entry name" value="7tm6_olfct_rcpt"/>
</dbReference>
<feature type="transmembrane region" description="Helical" evidence="10">
    <location>
        <begin position="298"/>
        <end position="318"/>
    </location>
</feature>
<sequence>MNLKHRSKLSFSVAIFFLKSVGYWSTTTRVEGWINEAMVFFSMLSVTFLMFVQTRGLYFYWGNLAMATYMGVNILTLVMDAFKMITLFIHKKKFFKLIAHMKEHFWHENYNQQESVIVEDTERLCKYFVYIFTFFCQSTVFCYCLRPIVGNIGRNESERELIFNMWLDLPLSMTPYYEITFTIQAVALYQIAVLYLCFDNIFCVMCLHVAGQFRVLQYRMSNMPMVKGMKNLNVKSTAELSKQCHVSFINYIEEHKALIEFCATLEEIFRNIILGQVFMFSILICILGYQVILVDLPLIWTISFALFLSANMTQLWMFTYSCDCVTQESLNIAAAVYAGPWIHLSMDKFGAMIRKNLEFVIMRSGRPSSLTASGFFPISLETYTKIMSTAMSYFTLLKQSSVDTTKA</sequence>
<keyword evidence="6 10" id="KW-1133">Transmembrane helix</keyword>
<evidence type="ECO:0000256" key="4">
    <source>
        <dbReference type="ARBA" id="ARBA00022692"/>
    </source>
</evidence>
<dbReference type="GO" id="GO:0005886">
    <property type="term" value="C:plasma membrane"/>
    <property type="evidence" value="ECO:0007669"/>
    <property type="project" value="UniProtKB-SubCell"/>
</dbReference>
<evidence type="ECO:0000256" key="7">
    <source>
        <dbReference type="ARBA" id="ARBA00023136"/>
    </source>
</evidence>
<feature type="transmembrane region" description="Helical" evidence="10">
    <location>
        <begin position="272"/>
        <end position="292"/>
    </location>
</feature>
<dbReference type="Pfam" id="PF02949">
    <property type="entry name" value="7tm_6"/>
    <property type="match status" value="1"/>
</dbReference>
<evidence type="ECO:0000256" key="3">
    <source>
        <dbReference type="ARBA" id="ARBA00022606"/>
    </source>
</evidence>
<evidence type="ECO:0000313" key="11">
    <source>
        <dbReference type="Proteomes" id="UP000694925"/>
    </source>
</evidence>
<keyword evidence="8 10" id="KW-0675">Receptor</keyword>
<dbReference type="KEGG" id="ccal:108631827"/>
<dbReference type="GO" id="GO:0005549">
    <property type="term" value="F:odorant binding"/>
    <property type="evidence" value="ECO:0007669"/>
    <property type="project" value="InterPro"/>
</dbReference>
<feature type="transmembrane region" description="Helical" evidence="10">
    <location>
        <begin position="127"/>
        <end position="149"/>
    </location>
</feature>
<name>A0AAJ7WG52_9HYME</name>
<evidence type="ECO:0000256" key="9">
    <source>
        <dbReference type="ARBA" id="ARBA00023224"/>
    </source>
</evidence>
<keyword evidence="11" id="KW-1185">Reference proteome</keyword>
<dbReference type="PANTHER" id="PTHR21137:SF35">
    <property type="entry name" value="ODORANT RECEPTOR 19A-RELATED"/>
    <property type="match status" value="1"/>
</dbReference>
<dbReference type="GO" id="GO:0004984">
    <property type="term" value="F:olfactory receptor activity"/>
    <property type="evidence" value="ECO:0007669"/>
    <property type="project" value="InterPro"/>
</dbReference>
<keyword evidence="4 10" id="KW-0812">Transmembrane</keyword>
<dbReference type="AlphaFoldDB" id="A0AAJ7WG52"/>
<evidence type="ECO:0000313" key="12">
    <source>
        <dbReference type="RefSeq" id="XP_026674952.1"/>
    </source>
</evidence>
<protein>
    <recommendedName>
        <fullName evidence="10">Odorant receptor</fullName>
    </recommendedName>
</protein>
<dbReference type="GO" id="GO:0007165">
    <property type="term" value="P:signal transduction"/>
    <property type="evidence" value="ECO:0007669"/>
    <property type="project" value="UniProtKB-KW"/>
</dbReference>
<keyword evidence="7 10" id="KW-0472">Membrane</keyword>
<reference evidence="12" key="1">
    <citation type="submission" date="2025-08" db="UniProtKB">
        <authorList>
            <consortium name="RefSeq"/>
        </authorList>
    </citation>
    <scope>IDENTIFICATION</scope>
    <source>
        <tissue evidence="12">Whole body</tissue>
    </source>
</reference>
<gene>
    <name evidence="12" type="primary">LOC108631827</name>
</gene>
<comment type="caution">
    <text evidence="10">Lacks conserved residue(s) required for the propagation of feature annotation.</text>
</comment>
<dbReference type="GeneID" id="108631827"/>
<comment type="similarity">
    <text evidence="10">Belongs to the insect chemoreceptor superfamily. Heteromeric odorant receptor channel (TC 1.A.69) family.</text>
</comment>
<organism evidence="11 12">
    <name type="scientific">Ceratina calcarata</name>
    <dbReference type="NCBI Taxonomy" id="156304"/>
    <lineage>
        <taxon>Eukaryota</taxon>
        <taxon>Metazoa</taxon>
        <taxon>Ecdysozoa</taxon>
        <taxon>Arthropoda</taxon>
        <taxon>Hexapoda</taxon>
        <taxon>Insecta</taxon>
        <taxon>Pterygota</taxon>
        <taxon>Neoptera</taxon>
        <taxon>Endopterygota</taxon>
        <taxon>Hymenoptera</taxon>
        <taxon>Apocrita</taxon>
        <taxon>Aculeata</taxon>
        <taxon>Apoidea</taxon>
        <taxon>Anthophila</taxon>
        <taxon>Apidae</taxon>
        <taxon>Ceratina</taxon>
        <taxon>Zadontomerus</taxon>
    </lineage>
</organism>
<dbReference type="RefSeq" id="XP_026674952.1">
    <property type="nucleotide sequence ID" value="XM_026819151.1"/>
</dbReference>
<evidence type="ECO:0000256" key="10">
    <source>
        <dbReference type="RuleBase" id="RU351113"/>
    </source>
</evidence>
<evidence type="ECO:0000256" key="6">
    <source>
        <dbReference type="ARBA" id="ARBA00022989"/>
    </source>
</evidence>
<evidence type="ECO:0000256" key="5">
    <source>
        <dbReference type="ARBA" id="ARBA00022725"/>
    </source>
</evidence>
<dbReference type="Proteomes" id="UP000694925">
    <property type="component" value="Unplaced"/>
</dbReference>
<comment type="subcellular location">
    <subcellularLocation>
        <location evidence="1 10">Cell membrane</location>
        <topology evidence="1 10">Multi-pass membrane protein</topology>
    </subcellularLocation>
</comment>
<accession>A0AAJ7WG52</accession>
<keyword evidence="3 10" id="KW-0716">Sensory transduction</keyword>
<keyword evidence="2" id="KW-1003">Cell membrane</keyword>
<keyword evidence="9 10" id="KW-0807">Transducer</keyword>
<evidence type="ECO:0000256" key="2">
    <source>
        <dbReference type="ARBA" id="ARBA00022475"/>
    </source>
</evidence>
<feature type="transmembrane region" description="Helical" evidence="10">
    <location>
        <begin position="64"/>
        <end position="89"/>
    </location>
</feature>
<feature type="transmembrane region" description="Helical" evidence="10">
    <location>
        <begin position="32"/>
        <end position="52"/>
    </location>
</feature>
<keyword evidence="5 10" id="KW-0552">Olfaction</keyword>